<name>A0AAD4GA28_BOLED</name>
<dbReference type="Proteomes" id="UP001194468">
    <property type="component" value="Unassembled WGS sequence"/>
</dbReference>
<dbReference type="EMBL" id="WHUW01000037">
    <property type="protein sequence ID" value="KAF8433034.1"/>
    <property type="molecule type" value="Genomic_DNA"/>
</dbReference>
<evidence type="ECO:0000313" key="1">
    <source>
        <dbReference type="EMBL" id="KAF8433034.1"/>
    </source>
</evidence>
<gene>
    <name evidence="1" type="ORF">L210DRAFT_3650103</name>
</gene>
<accession>A0AAD4GA28</accession>
<comment type="caution">
    <text evidence="1">The sequence shown here is derived from an EMBL/GenBank/DDBJ whole genome shotgun (WGS) entry which is preliminary data.</text>
</comment>
<proteinExistence type="predicted"/>
<dbReference type="InterPro" id="IPR016181">
    <property type="entry name" value="Acyl_CoA_acyltransferase"/>
</dbReference>
<dbReference type="SUPFAM" id="SSF55729">
    <property type="entry name" value="Acyl-CoA N-acyltransferases (Nat)"/>
    <property type="match status" value="1"/>
</dbReference>
<evidence type="ECO:0008006" key="3">
    <source>
        <dbReference type="Google" id="ProtNLM"/>
    </source>
</evidence>
<dbReference type="AlphaFoldDB" id="A0AAD4GA28"/>
<reference evidence="1" key="1">
    <citation type="submission" date="2019-10" db="EMBL/GenBank/DDBJ databases">
        <authorList>
            <consortium name="DOE Joint Genome Institute"/>
            <person name="Kuo A."/>
            <person name="Miyauchi S."/>
            <person name="Kiss E."/>
            <person name="Drula E."/>
            <person name="Kohler A."/>
            <person name="Sanchez-Garcia M."/>
            <person name="Andreopoulos B."/>
            <person name="Barry K.W."/>
            <person name="Bonito G."/>
            <person name="Buee M."/>
            <person name="Carver A."/>
            <person name="Chen C."/>
            <person name="Cichocki N."/>
            <person name="Clum A."/>
            <person name="Culley D."/>
            <person name="Crous P.W."/>
            <person name="Fauchery L."/>
            <person name="Girlanda M."/>
            <person name="Hayes R."/>
            <person name="Keri Z."/>
            <person name="LaButti K."/>
            <person name="Lipzen A."/>
            <person name="Lombard V."/>
            <person name="Magnuson J."/>
            <person name="Maillard F."/>
            <person name="Morin E."/>
            <person name="Murat C."/>
            <person name="Nolan M."/>
            <person name="Ohm R."/>
            <person name="Pangilinan J."/>
            <person name="Pereira M."/>
            <person name="Perotto S."/>
            <person name="Peter M."/>
            <person name="Riley R."/>
            <person name="Sitrit Y."/>
            <person name="Stielow B."/>
            <person name="Szollosi G."/>
            <person name="Zifcakova L."/>
            <person name="Stursova M."/>
            <person name="Spatafora J.W."/>
            <person name="Tedersoo L."/>
            <person name="Vaario L.-M."/>
            <person name="Yamada A."/>
            <person name="Yan M."/>
            <person name="Wang P."/>
            <person name="Xu J."/>
            <person name="Bruns T."/>
            <person name="Baldrian P."/>
            <person name="Vilgalys R."/>
            <person name="Henrissat B."/>
            <person name="Grigoriev I.V."/>
            <person name="Hibbett D."/>
            <person name="Nagy L.G."/>
            <person name="Martin F.M."/>
        </authorList>
    </citation>
    <scope>NUCLEOTIDE SEQUENCE</scope>
    <source>
        <strain evidence="1">BED1</strain>
    </source>
</reference>
<protein>
    <recommendedName>
        <fullName evidence="3">N-acetyltransferase domain-containing protein</fullName>
    </recommendedName>
</protein>
<reference evidence="1" key="2">
    <citation type="journal article" date="2020" name="Nat. Commun.">
        <title>Large-scale genome sequencing of mycorrhizal fungi provides insights into the early evolution of symbiotic traits.</title>
        <authorList>
            <person name="Miyauchi S."/>
            <person name="Kiss E."/>
            <person name="Kuo A."/>
            <person name="Drula E."/>
            <person name="Kohler A."/>
            <person name="Sanchez-Garcia M."/>
            <person name="Morin E."/>
            <person name="Andreopoulos B."/>
            <person name="Barry K.W."/>
            <person name="Bonito G."/>
            <person name="Buee M."/>
            <person name="Carver A."/>
            <person name="Chen C."/>
            <person name="Cichocki N."/>
            <person name="Clum A."/>
            <person name="Culley D."/>
            <person name="Crous P.W."/>
            <person name="Fauchery L."/>
            <person name="Girlanda M."/>
            <person name="Hayes R.D."/>
            <person name="Keri Z."/>
            <person name="LaButti K."/>
            <person name="Lipzen A."/>
            <person name="Lombard V."/>
            <person name="Magnuson J."/>
            <person name="Maillard F."/>
            <person name="Murat C."/>
            <person name="Nolan M."/>
            <person name="Ohm R.A."/>
            <person name="Pangilinan J."/>
            <person name="Pereira M.F."/>
            <person name="Perotto S."/>
            <person name="Peter M."/>
            <person name="Pfister S."/>
            <person name="Riley R."/>
            <person name="Sitrit Y."/>
            <person name="Stielow J.B."/>
            <person name="Szollosi G."/>
            <person name="Zifcakova L."/>
            <person name="Stursova M."/>
            <person name="Spatafora J.W."/>
            <person name="Tedersoo L."/>
            <person name="Vaario L.M."/>
            <person name="Yamada A."/>
            <person name="Yan M."/>
            <person name="Wang P."/>
            <person name="Xu J."/>
            <person name="Bruns T."/>
            <person name="Baldrian P."/>
            <person name="Vilgalys R."/>
            <person name="Dunand C."/>
            <person name="Henrissat B."/>
            <person name="Grigoriev I.V."/>
            <person name="Hibbett D."/>
            <person name="Nagy L.G."/>
            <person name="Martin F.M."/>
        </authorList>
    </citation>
    <scope>NUCLEOTIDE SEQUENCE</scope>
    <source>
        <strain evidence="1">BED1</strain>
    </source>
</reference>
<dbReference type="Gene3D" id="3.40.630.30">
    <property type="match status" value="1"/>
</dbReference>
<keyword evidence="2" id="KW-1185">Reference proteome</keyword>
<sequence>MANIVPAHQALAFHHASHIPQEVWHALWENEAAANFVLPFALKARDLPQGGAHDHLWIAQYDGARNVAFVLSCTRGPVDNYPIFIVPSVSFARAIREGMNDQDLDNALLPLVQCLRNEVDPKRVFSVFSIARVTERFAEVFVTEAHADGANDIEAVQPPYYDATFTFCTRETLNASLPPLLEDSEGASIALCRADTSHLEQVKNLCIAFSETSPPYQLDDARATLEADAMIANEQAWVHLIQRHDQAPEMACLVATTRESTHVTAVTKVFTVAHSRGLGCALRLLHRVCTEILHSPGEKCVVLYVGNSEEMKAARKLYHKIGFQGLNGPQSQAQPMEGVERWLEIGFQSMPIGYW</sequence>
<organism evidence="1 2">
    <name type="scientific">Boletus edulis BED1</name>
    <dbReference type="NCBI Taxonomy" id="1328754"/>
    <lineage>
        <taxon>Eukaryota</taxon>
        <taxon>Fungi</taxon>
        <taxon>Dikarya</taxon>
        <taxon>Basidiomycota</taxon>
        <taxon>Agaricomycotina</taxon>
        <taxon>Agaricomycetes</taxon>
        <taxon>Agaricomycetidae</taxon>
        <taxon>Boletales</taxon>
        <taxon>Boletineae</taxon>
        <taxon>Boletaceae</taxon>
        <taxon>Boletoideae</taxon>
        <taxon>Boletus</taxon>
    </lineage>
</organism>
<evidence type="ECO:0000313" key="2">
    <source>
        <dbReference type="Proteomes" id="UP001194468"/>
    </source>
</evidence>